<sequence length="61" mass="6851">MDLSDAVWRKARRSTENGGNCIELASLKNTIAIRDSKNPNGPKLTITRKDFCHLTHSIKNI</sequence>
<dbReference type="InterPro" id="IPR007278">
    <property type="entry name" value="DUF397"/>
</dbReference>
<evidence type="ECO:0000313" key="3">
    <source>
        <dbReference type="Proteomes" id="UP001501710"/>
    </source>
</evidence>
<evidence type="ECO:0000313" key="2">
    <source>
        <dbReference type="EMBL" id="GAA4239720.1"/>
    </source>
</evidence>
<keyword evidence="3" id="KW-1185">Reference proteome</keyword>
<comment type="caution">
    <text evidence="2">The sequence shown here is derived from an EMBL/GenBank/DDBJ whole genome shotgun (WGS) entry which is preliminary data.</text>
</comment>
<gene>
    <name evidence="2" type="ORF">GCM10022254_61030</name>
</gene>
<organism evidence="2 3">
    <name type="scientific">Actinomadura meridiana</name>
    <dbReference type="NCBI Taxonomy" id="559626"/>
    <lineage>
        <taxon>Bacteria</taxon>
        <taxon>Bacillati</taxon>
        <taxon>Actinomycetota</taxon>
        <taxon>Actinomycetes</taxon>
        <taxon>Streptosporangiales</taxon>
        <taxon>Thermomonosporaceae</taxon>
        <taxon>Actinomadura</taxon>
    </lineage>
</organism>
<protein>
    <recommendedName>
        <fullName evidence="1">DUF397 domain-containing protein</fullName>
    </recommendedName>
</protein>
<reference evidence="3" key="1">
    <citation type="journal article" date="2019" name="Int. J. Syst. Evol. Microbiol.">
        <title>The Global Catalogue of Microorganisms (GCM) 10K type strain sequencing project: providing services to taxonomists for standard genome sequencing and annotation.</title>
        <authorList>
            <consortium name="The Broad Institute Genomics Platform"/>
            <consortium name="The Broad Institute Genome Sequencing Center for Infectious Disease"/>
            <person name="Wu L."/>
            <person name="Ma J."/>
        </authorList>
    </citation>
    <scope>NUCLEOTIDE SEQUENCE [LARGE SCALE GENOMIC DNA]</scope>
    <source>
        <strain evidence="3">JCM 17440</strain>
    </source>
</reference>
<dbReference type="Proteomes" id="UP001501710">
    <property type="component" value="Unassembled WGS sequence"/>
</dbReference>
<name>A0ABP8CII8_9ACTN</name>
<feature type="domain" description="DUF397" evidence="1">
    <location>
        <begin position="6"/>
        <end position="59"/>
    </location>
</feature>
<accession>A0ABP8CII8</accession>
<dbReference type="RefSeq" id="WP_344903805.1">
    <property type="nucleotide sequence ID" value="NZ_BAABAS010000021.1"/>
</dbReference>
<dbReference type="Pfam" id="PF04149">
    <property type="entry name" value="DUF397"/>
    <property type="match status" value="1"/>
</dbReference>
<evidence type="ECO:0000259" key="1">
    <source>
        <dbReference type="Pfam" id="PF04149"/>
    </source>
</evidence>
<dbReference type="EMBL" id="BAABAS010000021">
    <property type="protein sequence ID" value="GAA4239720.1"/>
    <property type="molecule type" value="Genomic_DNA"/>
</dbReference>
<proteinExistence type="predicted"/>